<organism evidence="5 6">
    <name type="scientific">Roseibium limicola</name>
    <dbReference type="NCBI Taxonomy" id="2816037"/>
    <lineage>
        <taxon>Bacteria</taxon>
        <taxon>Pseudomonadati</taxon>
        <taxon>Pseudomonadota</taxon>
        <taxon>Alphaproteobacteria</taxon>
        <taxon>Hyphomicrobiales</taxon>
        <taxon>Stappiaceae</taxon>
        <taxon>Roseibium</taxon>
    </lineage>
</organism>
<name>A0A939EQW3_9HYPH</name>
<gene>
    <name evidence="5" type="ORF">J0X15_16645</name>
</gene>
<keyword evidence="1" id="KW-0805">Transcription regulation</keyword>
<reference evidence="5" key="1">
    <citation type="submission" date="2021-03" db="EMBL/GenBank/DDBJ databases">
        <title>Roseibium sp. CAU 1637 isolated from Incheon.</title>
        <authorList>
            <person name="Kim W."/>
        </authorList>
    </citation>
    <scope>NUCLEOTIDE SEQUENCE</scope>
    <source>
        <strain evidence="5">CAU 1637</strain>
    </source>
</reference>
<evidence type="ECO:0000256" key="2">
    <source>
        <dbReference type="ARBA" id="ARBA00023125"/>
    </source>
</evidence>
<dbReference type="PANTHER" id="PTHR44688:SF25">
    <property type="entry name" value="HTH LUXR-TYPE DOMAIN-CONTAINING PROTEIN"/>
    <property type="match status" value="1"/>
</dbReference>
<dbReference type="GO" id="GO:0006355">
    <property type="term" value="P:regulation of DNA-templated transcription"/>
    <property type="evidence" value="ECO:0007669"/>
    <property type="project" value="InterPro"/>
</dbReference>
<dbReference type="InterPro" id="IPR000792">
    <property type="entry name" value="Tscrpt_reg_LuxR_C"/>
</dbReference>
<feature type="domain" description="HTH luxR-type" evidence="4">
    <location>
        <begin position="177"/>
        <end position="242"/>
    </location>
</feature>
<evidence type="ECO:0000259" key="4">
    <source>
        <dbReference type="PROSITE" id="PS50043"/>
    </source>
</evidence>
<dbReference type="Gene3D" id="1.10.10.10">
    <property type="entry name" value="Winged helix-like DNA-binding domain superfamily/Winged helix DNA-binding domain"/>
    <property type="match status" value="1"/>
</dbReference>
<dbReference type="GO" id="GO:0003677">
    <property type="term" value="F:DNA binding"/>
    <property type="evidence" value="ECO:0007669"/>
    <property type="project" value="UniProtKB-KW"/>
</dbReference>
<dbReference type="InterPro" id="IPR005143">
    <property type="entry name" value="TF_LuxR_autoind-bd_dom"/>
</dbReference>
<proteinExistence type="predicted"/>
<dbReference type="CDD" id="cd06170">
    <property type="entry name" value="LuxR_C_like"/>
    <property type="match status" value="1"/>
</dbReference>
<dbReference type="Pfam" id="PF00196">
    <property type="entry name" value="GerE"/>
    <property type="match status" value="1"/>
</dbReference>
<dbReference type="PRINTS" id="PR00038">
    <property type="entry name" value="HTHLUXR"/>
</dbReference>
<dbReference type="Gene3D" id="3.30.450.80">
    <property type="entry name" value="Transcription factor LuxR-like, autoinducer-binding domain"/>
    <property type="match status" value="1"/>
</dbReference>
<dbReference type="EMBL" id="JAFLNF010000008">
    <property type="protein sequence ID" value="MBO0346858.1"/>
    <property type="molecule type" value="Genomic_DNA"/>
</dbReference>
<dbReference type="SUPFAM" id="SSF75516">
    <property type="entry name" value="Pheromone-binding domain of LuxR-like quorum-sensing transcription factors"/>
    <property type="match status" value="1"/>
</dbReference>
<dbReference type="PANTHER" id="PTHR44688">
    <property type="entry name" value="DNA-BINDING TRANSCRIPTIONAL ACTIVATOR DEVR_DOSR"/>
    <property type="match status" value="1"/>
</dbReference>
<dbReference type="PROSITE" id="PS50043">
    <property type="entry name" value="HTH_LUXR_2"/>
    <property type="match status" value="1"/>
</dbReference>
<evidence type="ECO:0000256" key="1">
    <source>
        <dbReference type="ARBA" id="ARBA00023015"/>
    </source>
</evidence>
<dbReference type="SMART" id="SM00421">
    <property type="entry name" value="HTH_LUXR"/>
    <property type="match status" value="1"/>
</dbReference>
<dbReference type="InterPro" id="IPR016032">
    <property type="entry name" value="Sig_transdc_resp-reg_C-effctor"/>
</dbReference>
<dbReference type="SUPFAM" id="SSF46894">
    <property type="entry name" value="C-terminal effector domain of the bipartite response regulators"/>
    <property type="match status" value="1"/>
</dbReference>
<dbReference type="AlphaFoldDB" id="A0A939EQW3"/>
<accession>A0A939EQW3</accession>
<evidence type="ECO:0000313" key="5">
    <source>
        <dbReference type="EMBL" id="MBO0346858.1"/>
    </source>
</evidence>
<dbReference type="InterPro" id="IPR036693">
    <property type="entry name" value="TF_LuxR_autoind-bd_dom_sf"/>
</dbReference>
<dbReference type="RefSeq" id="WP_206943137.1">
    <property type="nucleotide sequence ID" value="NZ_JAFLNF010000008.1"/>
</dbReference>
<evidence type="ECO:0000313" key="6">
    <source>
        <dbReference type="Proteomes" id="UP000664779"/>
    </source>
</evidence>
<protein>
    <submittedName>
        <fullName evidence="5">Autoinducer binding domain-containing protein</fullName>
    </submittedName>
</protein>
<dbReference type="InterPro" id="IPR036388">
    <property type="entry name" value="WH-like_DNA-bd_sf"/>
</dbReference>
<dbReference type="Proteomes" id="UP000664779">
    <property type="component" value="Unassembled WGS sequence"/>
</dbReference>
<comment type="caution">
    <text evidence="5">The sequence shown here is derived from an EMBL/GenBank/DDBJ whole genome shotgun (WGS) entry which is preliminary data.</text>
</comment>
<evidence type="ECO:0000256" key="3">
    <source>
        <dbReference type="ARBA" id="ARBA00023163"/>
    </source>
</evidence>
<keyword evidence="2" id="KW-0238">DNA-binding</keyword>
<keyword evidence="6" id="KW-1185">Reference proteome</keyword>
<sequence length="251" mass="27447">MFDLGGAIEGILGAQTAAEAFESFCLDTRRLGYNHACLTLITEHPSVGLTQFHGFATDYPEDWMKYYMAEGYFAVDPVIHSCLSGRLPFFWDDAVAKQKRDAGLSEALLNTSRQLMHQAADAGLASGIGIPLVSRAGEVAAVGVSREMKSEASSFQELAEVNLMAGAFYERFMSFYSAENAVSYTPREVDVLSWSAEGKTDQDIATILGISTATVRYHWANIFTKMNVANKIQATCQAVRLGVIAVQRFKA</sequence>
<dbReference type="Pfam" id="PF03472">
    <property type="entry name" value="Autoind_bind"/>
    <property type="match status" value="1"/>
</dbReference>
<keyword evidence="3" id="KW-0804">Transcription</keyword>